<sequence>MSHTQVLQQTQTVEAAGIPRIEYRPQPEEKTAICIHFTPTYPHDEYAYSEPKFVWGTEVAIAAEWEKVQGTEAASELKFYRIRAIELVEPLVKTNAKERLFDEPYWLYAVGDSRYERGLRWLSEDELLHKRELEVEIEPF</sequence>
<protein>
    <submittedName>
        <fullName evidence="1">Uncharacterized protein</fullName>
    </submittedName>
</protein>
<dbReference type="eggNOG" id="ENOG5030R4Z">
    <property type="taxonomic scope" value="Bacteria"/>
</dbReference>
<proteinExistence type="predicted"/>
<dbReference type="HOGENOM" id="CLU_1831850_0_0_3"/>
<dbReference type="EMBL" id="CP002198">
    <property type="protein sequence ID" value="ADN16592.1"/>
    <property type="molecule type" value="Genomic_DNA"/>
</dbReference>
<dbReference type="KEGG" id="cyj:Cyan7822_4687"/>
<dbReference type="RefSeq" id="WP_013324633.1">
    <property type="nucleotide sequence ID" value="NC_014501.1"/>
</dbReference>
<dbReference type="STRING" id="497965.Cyan7822_4687"/>
<dbReference type="Proteomes" id="UP000008206">
    <property type="component" value="Chromosome"/>
</dbReference>
<reference evidence="2" key="1">
    <citation type="journal article" date="2011" name="MBio">
        <title>Novel metabolic attributes of the genus Cyanothece, comprising a group of unicellular nitrogen-fixing Cyanobacteria.</title>
        <authorList>
            <person name="Bandyopadhyay A."/>
            <person name="Elvitigala T."/>
            <person name="Welsh E."/>
            <person name="Stockel J."/>
            <person name="Liberton M."/>
            <person name="Min H."/>
            <person name="Sherman L.A."/>
            <person name="Pakrasi H.B."/>
        </authorList>
    </citation>
    <scope>NUCLEOTIDE SEQUENCE [LARGE SCALE GENOMIC DNA]</scope>
    <source>
        <strain evidence="2">PCC 7822</strain>
    </source>
</reference>
<gene>
    <name evidence="1" type="ordered locus">Cyan7822_4687</name>
</gene>
<evidence type="ECO:0000313" key="1">
    <source>
        <dbReference type="EMBL" id="ADN16592.1"/>
    </source>
</evidence>
<accession>E0UEM4</accession>
<name>E0UEM4_GLOV7</name>
<keyword evidence="2" id="KW-1185">Reference proteome</keyword>
<evidence type="ECO:0000313" key="2">
    <source>
        <dbReference type="Proteomes" id="UP000008206"/>
    </source>
</evidence>
<dbReference type="OrthoDB" id="427572at2"/>
<dbReference type="AlphaFoldDB" id="E0UEM4"/>
<organism evidence="1 2">
    <name type="scientific">Gloeothece verrucosa (strain PCC 7822)</name>
    <name type="common">Cyanothece sp. (strain PCC 7822)</name>
    <dbReference type="NCBI Taxonomy" id="497965"/>
    <lineage>
        <taxon>Bacteria</taxon>
        <taxon>Bacillati</taxon>
        <taxon>Cyanobacteriota</taxon>
        <taxon>Cyanophyceae</taxon>
        <taxon>Oscillatoriophycideae</taxon>
        <taxon>Chroococcales</taxon>
        <taxon>Aphanothecaceae</taxon>
        <taxon>Gloeothece</taxon>
        <taxon>Gloeothece verrucosa</taxon>
    </lineage>
</organism>